<dbReference type="PROSITE" id="PS01156">
    <property type="entry name" value="TONB_DEPENDENT_REC_2"/>
    <property type="match status" value="1"/>
</dbReference>
<evidence type="ECO:0000256" key="4">
    <source>
        <dbReference type="ARBA" id="ARBA00022692"/>
    </source>
</evidence>
<dbReference type="EMBL" id="JPIN01000012">
    <property type="protein sequence ID" value="KFZ28023.1"/>
    <property type="molecule type" value="Genomic_DNA"/>
</dbReference>
<dbReference type="InterPro" id="IPR012910">
    <property type="entry name" value="Plug_dom"/>
</dbReference>
<evidence type="ECO:0000256" key="13">
    <source>
        <dbReference type="SAM" id="SignalP"/>
    </source>
</evidence>
<keyword evidence="5 13" id="KW-0732">Signal</keyword>
<dbReference type="eggNOG" id="COG4206">
    <property type="taxonomic scope" value="Bacteria"/>
</dbReference>
<dbReference type="Gene3D" id="2.170.130.10">
    <property type="entry name" value="TonB-dependent receptor, plug domain"/>
    <property type="match status" value="1"/>
</dbReference>
<evidence type="ECO:0000256" key="7">
    <source>
        <dbReference type="ARBA" id="ARBA00023136"/>
    </source>
</evidence>
<dbReference type="Pfam" id="PF07715">
    <property type="entry name" value="Plug"/>
    <property type="match status" value="1"/>
</dbReference>
<feature type="region of interest" description="Disordered" evidence="12">
    <location>
        <begin position="230"/>
        <end position="262"/>
    </location>
</feature>
<evidence type="ECO:0000256" key="5">
    <source>
        <dbReference type="ARBA" id="ARBA00022729"/>
    </source>
</evidence>
<gene>
    <name evidence="16" type="ORF">IDAT_10535</name>
</gene>
<feature type="domain" description="TonB-dependent receptor-like beta-barrel" evidence="14">
    <location>
        <begin position="371"/>
        <end position="835"/>
    </location>
</feature>
<dbReference type="Pfam" id="PF00593">
    <property type="entry name" value="TonB_dep_Rec_b-barrel"/>
    <property type="match status" value="1"/>
</dbReference>
<keyword evidence="2 9" id="KW-0813">Transport</keyword>
<reference evidence="16 17" key="1">
    <citation type="submission" date="2014-06" db="EMBL/GenBank/DDBJ databases">
        <title>Draft genome sequence of Idiomarina sp. MCCC 1A10513.</title>
        <authorList>
            <person name="Du J."/>
            <person name="Lai Q."/>
            <person name="Shao Z."/>
        </authorList>
    </citation>
    <scope>NUCLEOTIDE SEQUENCE [LARGE SCALE GENOMIC DNA]</scope>
    <source>
        <strain evidence="16 17">MCCC 1A10513</strain>
    </source>
</reference>
<feature type="chain" id="PRO_5001901669" evidence="13">
    <location>
        <begin position="28"/>
        <end position="871"/>
    </location>
</feature>
<dbReference type="Proteomes" id="UP000053718">
    <property type="component" value="Unassembled WGS sequence"/>
</dbReference>
<dbReference type="OrthoDB" id="176248at2"/>
<evidence type="ECO:0000256" key="9">
    <source>
        <dbReference type="PROSITE-ProRule" id="PRU01360"/>
    </source>
</evidence>
<keyword evidence="7 9" id="KW-0472">Membrane</keyword>
<dbReference type="CDD" id="cd01347">
    <property type="entry name" value="ligand_gated_channel"/>
    <property type="match status" value="1"/>
</dbReference>
<keyword evidence="17" id="KW-1185">Reference proteome</keyword>
<evidence type="ECO:0000256" key="11">
    <source>
        <dbReference type="RuleBase" id="RU003357"/>
    </source>
</evidence>
<dbReference type="InterPro" id="IPR039426">
    <property type="entry name" value="TonB-dep_rcpt-like"/>
</dbReference>
<dbReference type="InterPro" id="IPR010917">
    <property type="entry name" value="TonB_rcpt_CS"/>
</dbReference>
<feature type="domain" description="TonB-dependent receptor plug" evidence="15">
    <location>
        <begin position="53"/>
        <end position="166"/>
    </location>
</feature>
<evidence type="ECO:0000256" key="8">
    <source>
        <dbReference type="ARBA" id="ARBA00023237"/>
    </source>
</evidence>
<evidence type="ECO:0000313" key="17">
    <source>
        <dbReference type="Proteomes" id="UP000053718"/>
    </source>
</evidence>
<feature type="compositionally biased region" description="Basic and acidic residues" evidence="12">
    <location>
        <begin position="230"/>
        <end position="242"/>
    </location>
</feature>
<keyword evidence="8 9" id="KW-0998">Cell outer membrane</keyword>
<dbReference type="InterPro" id="IPR036942">
    <property type="entry name" value="Beta-barrel_TonB_sf"/>
</dbReference>
<sequence length="871" mass="94647">MSKSFTSYLAVSIVGVAAAAASPLSLANQNEAKVERIQVTGSHIRRTHNEDATPLQVVSAEDIALSGKVTLTDVLRDLTVNTGNSYDEQFTSSFSAGSASIALRGLSPKNTLLLVNGQRVSNYGFALGTQDTFVDLNALPLSAVARIEVLKDGASAAYGSDAIAGVVNIILRRDYQGTQVSASAGTATEGGLNQYSAGIVTGFGSLNADGYNITLSLDALERDELNASERELTRSGDFRDQPGGRLAGWSTQGGNYLDDPQQPRPFAECPGESELRDWSDFTPNRDGQVCAFNAQPYNTLQPEVSRRQLSVQSTYLVNSELELVGEVLYSDNKSSHTFGAPLSVGAGLRAYDRATGTLVNIPVELPVGHPDNPTDAPLPFEHTFFDVGARLKSNHQIFNRFLVGARYSGNVWDVNLNVLQSQSRQREYVSNFVNRYTFEDYLASGEYDFFGGENSAESIAALRIATRRPGFYQLQSANLTASRVLAYWPHGDVGFATGIDWRNEQMDAGTSEEVLSGTELRPAINLINGEREVIAGYVELDLPLAAGLNVNTAVRADSYDDFGSAVSPKVSAYYLLNDAWLFRGSWSRGFRAPGLPEISQSNTISYGSVIDPNDPVEPGVRRGFTQLRSGNADLEAERSTNVNFGAVWSPTRAFSAAIDYFKIEQDDIISPDNAQYIINNEAAFADRVQRDQAGRLQIITNQYANQGTRTVSGIDVDLSYRFAAFGGAAEIVSNWSHLLDYEQALVVGVTPIDGAGSNQFGALPSWQGRTVAKWQRNHWTLALSADYTHSYQQRVATASSNPGLRPEVSSYTALNTKVSYAGWQDTVVSVTVQNLADRQPPFDPAAGAYFYDITQYNARGRSIDVAVSYQF</sequence>
<protein>
    <submittedName>
        <fullName evidence="16">TonB-dependent receptor</fullName>
    </submittedName>
</protein>
<organism evidence="16 17">
    <name type="scientific">Pseudidiomarina atlantica</name>
    <dbReference type="NCBI Taxonomy" id="1517416"/>
    <lineage>
        <taxon>Bacteria</taxon>
        <taxon>Pseudomonadati</taxon>
        <taxon>Pseudomonadota</taxon>
        <taxon>Gammaproteobacteria</taxon>
        <taxon>Alteromonadales</taxon>
        <taxon>Idiomarinaceae</taxon>
        <taxon>Pseudidiomarina</taxon>
    </lineage>
</organism>
<feature type="signal peptide" evidence="13">
    <location>
        <begin position="1"/>
        <end position="27"/>
    </location>
</feature>
<evidence type="ECO:0000259" key="14">
    <source>
        <dbReference type="Pfam" id="PF00593"/>
    </source>
</evidence>
<comment type="subcellular location">
    <subcellularLocation>
        <location evidence="1 9">Cell outer membrane</location>
        <topology evidence="1 9">Multi-pass membrane protein</topology>
    </subcellularLocation>
</comment>
<evidence type="ECO:0000256" key="12">
    <source>
        <dbReference type="SAM" id="MobiDB-lite"/>
    </source>
</evidence>
<comment type="similarity">
    <text evidence="9 11">Belongs to the TonB-dependent receptor family.</text>
</comment>
<dbReference type="PROSITE" id="PS52016">
    <property type="entry name" value="TONB_DEPENDENT_REC_3"/>
    <property type="match status" value="1"/>
</dbReference>
<keyword evidence="6 11" id="KW-0798">TonB box</keyword>
<feature type="short sequence motif" description="TonB C-terminal box" evidence="10">
    <location>
        <begin position="854"/>
        <end position="871"/>
    </location>
</feature>
<evidence type="ECO:0000259" key="15">
    <source>
        <dbReference type="Pfam" id="PF07715"/>
    </source>
</evidence>
<evidence type="ECO:0000256" key="1">
    <source>
        <dbReference type="ARBA" id="ARBA00004571"/>
    </source>
</evidence>
<dbReference type="PANTHER" id="PTHR47234">
    <property type="match status" value="1"/>
</dbReference>
<keyword evidence="3 9" id="KW-1134">Transmembrane beta strand</keyword>
<accession>A0A094L0B2</accession>
<proteinExistence type="inferred from homology"/>
<evidence type="ECO:0000256" key="10">
    <source>
        <dbReference type="PROSITE-ProRule" id="PRU10144"/>
    </source>
</evidence>
<comment type="caution">
    <text evidence="16">The sequence shown here is derived from an EMBL/GenBank/DDBJ whole genome shotgun (WGS) entry which is preliminary data.</text>
</comment>
<dbReference type="PANTHER" id="PTHR47234:SF1">
    <property type="entry name" value="TONB-DEPENDENT RECEPTOR"/>
    <property type="match status" value="1"/>
</dbReference>
<dbReference type="InterPro" id="IPR037066">
    <property type="entry name" value="Plug_dom_sf"/>
</dbReference>
<evidence type="ECO:0000256" key="6">
    <source>
        <dbReference type="ARBA" id="ARBA00023077"/>
    </source>
</evidence>
<evidence type="ECO:0000256" key="3">
    <source>
        <dbReference type="ARBA" id="ARBA00022452"/>
    </source>
</evidence>
<evidence type="ECO:0000256" key="2">
    <source>
        <dbReference type="ARBA" id="ARBA00022448"/>
    </source>
</evidence>
<evidence type="ECO:0000313" key="16">
    <source>
        <dbReference type="EMBL" id="KFZ28023.1"/>
    </source>
</evidence>
<keyword evidence="4 9" id="KW-0812">Transmembrane</keyword>
<dbReference type="RefSeq" id="WP_034733404.1">
    <property type="nucleotide sequence ID" value="NZ_JPIN01000012.1"/>
</dbReference>
<dbReference type="SUPFAM" id="SSF56935">
    <property type="entry name" value="Porins"/>
    <property type="match status" value="1"/>
</dbReference>
<dbReference type="STRING" id="1517416.IDAT_10535"/>
<dbReference type="InterPro" id="IPR000531">
    <property type="entry name" value="Beta-barrel_TonB"/>
</dbReference>
<dbReference type="Gene3D" id="2.40.170.20">
    <property type="entry name" value="TonB-dependent receptor, beta-barrel domain"/>
    <property type="match status" value="1"/>
</dbReference>
<name>A0A094L0B2_9GAMM</name>
<dbReference type="GO" id="GO:0009279">
    <property type="term" value="C:cell outer membrane"/>
    <property type="evidence" value="ECO:0007669"/>
    <property type="project" value="UniProtKB-SubCell"/>
</dbReference>
<dbReference type="AlphaFoldDB" id="A0A094L0B2"/>
<keyword evidence="16" id="KW-0675">Receptor</keyword>